<reference evidence="1 2" key="1">
    <citation type="submission" date="2013-09" db="EMBL/GenBank/DDBJ databases">
        <title>Corchorus capsularis genome sequencing.</title>
        <authorList>
            <person name="Alam M."/>
            <person name="Haque M.S."/>
            <person name="Islam M.S."/>
            <person name="Emdad E.M."/>
            <person name="Islam M.M."/>
            <person name="Ahmed B."/>
            <person name="Halim A."/>
            <person name="Hossen Q.M.M."/>
            <person name="Hossain M.Z."/>
            <person name="Ahmed R."/>
            <person name="Khan M.M."/>
            <person name="Islam R."/>
            <person name="Rashid M.M."/>
            <person name="Khan S.A."/>
            <person name="Rahman M.S."/>
            <person name="Alam M."/>
        </authorList>
    </citation>
    <scope>NUCLEOTIDE SEQUENCE [LARGE SCALE GENOMIC DNA]</scope>
    <source>
        <strain evidence="2">cv. CVL-1</strain>
        <tissue evidence="1">Whole seedling</tissue>
    </source>
</reference>
<protein>
    <submittedName>
        <fullName evidence="1">Uncharacterized protein</fullName>
    </submittedName>
</protein>
<name>A0A1R3KJV1_COCAP</name>
<dbReference type="EMBL" id="AWWV01004551">
    <property type="protein sequence ID" value="OMP07268.1"/>
    <property type="molecule type" value="Genomic_DNA"/>
</dbReference>
<dbReference type="Gramene" id="OMP07268">
    <property type="protein sequence ID" value="OMP07268"/>
    <property type="gene ID" value="CCACVL1_01340"/>
</dbReference>
<feature type="non-terminal residue" evidence="1">
    <location>
        <position position="1"/>
    </location>
</feature>
<accession>A0A1R3KJV1</accession>
<keyword evidence="2" id="KW-1185">Reference proteome</keyword>
<dbReference type="Proteomes" id="UP000188268">
    <property type="component" value="Unassembled WGS sequence"/>
</dbReference>
<gene>
    <name evidence="1" type="ORF">CCACVL1_01340</name>
</gene>
<evidence type="ECO:0000313" key="1">
    <source>
        <dbReference type="EMBL" id="OMP07268.1"/>
    </source>
</evidence>
<proteinExistence type="predicted"/>
<sequence length="43" mass="5064">LGRKQFKRKALWFAKSKPIQNSTKVPKTRITSVLNERKTYTVD</sequence>
<organism evidence="1 2">
    <name type="scientific">Corchorus capsularis</name>
    <name type="common">Jute</name>
    <dbReference type="NCBI Taxonomy" id="210143"/>
    <lineage>
        <taxon>Eukaryota</taxon>
        <taxon>Viridiplantae</taxon>
        <taxon>Streptophyta</taxon>
        <taxon>Embryophyta</taxon>
        <taxon>Tracheophyta</taxon>
        <taxon>Spermatophyta</taxon>
        <taxon>Magnoliopsida</taxon>
        <taxon>eudicotyledons</taxon>
        <taxon>Gunneridae</taxon>
        <taxon>Pentapetalae</taxon>
        <taxon>rosids</taxon>
        <taxon>malvids</taxon>
        <taxon>Malvales</taxon>
        <taxon>Malvaceae</taxon>
        <taxon>Grewioideae</taxon>
        <taxon>Apeibeae</taxon>
        <taxon>Corchorus</taxon>
    </lineage>
</organism>
<comment type="caution">
    <text evidence="1">The sequence shown here is derived from an EMBL/GenBank/DDBJ whole genome shotgun (WGS) entry which is preliminary data.</text>
</comment>
<dbReference type="AlphaFoldDB" id="A0A1R3KJV1"/>
<evidence type="ECO:0000313" key="2">
    <source>
        <dbReference type="Proteomes" id="UP000188268"/>
    </source>
</evidence>